<feature type="compositionally biased region" description="Low complexity" evidence="1">
    <location>
        <begin position="1140"/>
        <end position="1155"/>
    </location>
</feature>
<keyword evidence="5" id="KW-1185">Reference proteome</keyword>
<name>A0AAD4XU53_9MAGN</name>
<feature type="compositionally biased region" description="Polar residues" evidence="1">
    <location>
        <begin position="1156"/>
        <end position="1165"/>
    </location>
</feature>
<feature type="region of interest" description="Disordered" evidence="1">
    <location>
        <begin position="570"/>
        <end position="628"/>
    </location>
</feature>
<dbReference type="Pfam" id="PF20474">
    <property type="entry name" value="PHL"/>
    <property type="match status" value="1"/>
</dbReference>
<gene>
    <name evidence="4" type="ORF">MKW98_018333</name>
</gene>
<accession>A0AAD4XU53</accession>
<dbReference type="GO" id="GO:0000124">
    <property type="term" value="C:SAGA complex"/>
    <property type="evidence" value="ECO:0007669"/>
    <property type="project" value="InterPro"/>
</dbReference>
<evidence type="ECO:0000259" key="2">
    <source>
        <dbReference type="Pfam" id="PF12090"/>
    </source>
</evidence>
<evidence type="ECO:0000259" key="3">
    <source>
        <dbReference type="Pfam" id="PF20474"/>
    </source>
</evidence>
<dbReference type="InterPro" id="IPR046468">
    <property type="entry name" value="Spt20-like_SEP"/>
</dbReference>
<evidence type="ECO:0000313" key="4">
    <source>
        <dbReference type="EMBL" id="KAI3945516.1"/>
    </source>
</evidence>
<evidence type="ECO:0000313" key="5">
    <source>
        <dbReference type="Proteomes" id="UP001202328"/>
    </source>
</evidence>
<feature type="compositionally biased region" description="Polar residues" evidence="1">
    <location>
        <begin position="251"/>
        <end position="281"/>
    </location>
</feature>
<sequence>MGVSFKVSKKGTRFRPILFPLQPDDDDNENVDSNTKAVTSIPATNLSKVDVIQTGGAVEVNQVSFTLDLYEDGFCIRKALEDSAQDTQKAVRPYDRRSESFFSTIEAGRLPVDFLGEMPVKYVEGTLLCEVRDYRKGVLVPGNVVSSMSGLPVITKVSLRMSLENVVKDIPLISDDSWTYGDLIEVESQILKALQPKLCLDPSQMLERLCSEPAPKKLNLGLSGRQKRRLRHTPEVTVASNIQTPGKKVQSDASGDSETISGDATQSVSKGHVSSNSQFSPKSLGPEALPSALPLSANQCKYQQGVDQRVMQDHVSGPAVQASRALPSSRDLTMTHNDGNGGVPSLHEKRERQDAQLEPLSNASKRARQTLVSFDVVPQKGVGSQLETITGSDLLLKNTVFHQPAESRDAPYVSPGAQEFSQKVLEGVPNREPFCADQKGLGIGGKDDPRQIEKLDKPEFGRSKRASHAIGMENSQLDPQQGGVNQGIPPHPLMTSHFPSPMQRKNLGQLVDKDLRIEDQLHKTKQMQSPRASSGAMESPKSFRSGEILSGWLGPQLGYAASAYGVTQKPTGHSLPTVDGTPSLASNPGDSMQRPRQAPTAPRRRSNSLSNNQALSGVGSPSVSTTPLSDHSILDKFSKIEMLTQRHQLNCKKKKEDSISVTKPASYSTHLISLGLSDVSTTEEFREPNCITQLSKSVVGGSMNICKVRALNFCQNEHKFQGNVVIPRRNRLILAEDESDGTVGTQYGIYNNEILDSKELLPTLPNTYHADLLAAQFCSLMQREGFQLKDDQIQPIPNVSMHDESNGPGFASKGVSAEMIASQPSFASGAPVNNENSSVNSFQNLLAGPQILPTGDNQPLFSKGLTSCVGTPPSSQNLNPQSSAQSHQQNPNLVIQQQQHPQIQKSSMMLPTGPISHMKSIDNCPKVQLGNQMMNRHSMLQHQQWQQQQMVLQQQQQQMVLQQQQQQMRRNMMSSLVTGMGMGNMRNNMVGLGGLGNVMGTGTIVRGVGVAGISGQTVPMLGLGGMDQNRMTIHQVLNMIDQELQLGKISQVQANAVLARFMANQNHGSIFGERQSGIAGMSTGQMHPGSNINYIQRATMGPLQMIPGIMNQQKQAQDLMLQQQQQQQQLRQQQPQQQQQQQQLRQQQPQQQQQQIGSPSETVVSSPLVGTPPSATTIQPQLSQQLSPQLQQLSPHQISQQTAMSPQLSSGTMPPLNATAAASTGVGPASPR</sequence>
<dbReference type="Proteomes" id="UP001202328">
    <property type="component" value="Unassembled WGS sequence"/>
</dbReference>
<comment type="caution">
    <text evidence="4">The sequence shown here is derived from an EMBL/GenBank/DDBJ whole genome shotgun (WGS) entry which is preliminary data.</text>
</comment>
<feature type="compositionally biased region" description="Low complexity" evidence="1">
    <location>
        <begin position="1179"/>
        <end position="1201"/>
    </location>
</feature>
<protein>
    <submittedName>
        <fullName evidence="4">Uncharacterized protein</fullName>
    </submittedName>
</protein>
<dbReference type="GO" id="GO:0003712">
    <property type="term" value="F:transcription coregulator activity"/>
    <property type="evidence" value="ECO:0007669"/>
    <property type="project" value="InterPro"/>
</dbReference>
<dbReference type="InterPro" id="IPR021950">
    <property type="entry name" value="Spt20"/>
</dbReference>
<feature type="region of interest" description="Disordered" evidence="1">
    <location>
        <begin position="316"/>
        <end position="363"/>
    </location>
</feature>
<dbReference type="PANTHER" id="PTHR13526">
    <property type="entry name" value="TRANSCRIPTION FACTOR SPT20 HOMOLOG"/>
    <property type="match status" value="1"/>
</dbReference>
<dbReference type="InterPro" id="IPR046467">
    <property type="entry name" value="PHL_dom"/>
</dbReference>
<feature type="region of interest" description="Disordered" evidence="1">
    <location>
        <begin position="522"/>
        <end position="542"/>
    </location>
</feature>
<feature type="compositionally biased region" description="Low complexity" evidence="1">
    <location>
        <begin position="872"/>
        <end position="890"/>
    </location>
</feature>
<feature type="region of interest" description="Disordered" evidence="1">
    <location>
        <begin position="863"/>
        <end position="890"/>
    </location>
</feature>
<dbReference type="AlphaFoldDB" id="A0AAD4XU53"/>
<feature type="compositionally biased region" description="Polar residues" evidence="1">
    <location>
        <begin position="607"/>
        <end position="628"/>
    </location>
</feature>
<feature type="compositionally biased region" description="Basic and acidic residues" evidence="1">
    <location>
        <begin position="346"/>
        <end position="355"/>
    </location>
</feature>
<organism evidence="4 5">
    <name type="scientific">Papaver atlanticum</name>
    <dbReference type="NCBI Taxonomy" id="357466"/>
    <lineage>
        <taxon>Eukaryota</taxon>
        <taxon>Viridiplantae</taxon>
        <taxon>Streptophyta</taxon>
        <taxon>Embryophyta</taxon>
        <taxon>Tracheophyta</taxon>
        <taxon>Spermatophyta</taxon>
        <taxon>Magnoliopsida</taxon>
        <taxon>Ranunculales</taxon>
        <taxon>Papaveraceae</taxon>
        <taxon>Papaveroideae</taxon>
        <taxon>Papaver</taxon>
    </lineage>
</organism>
<feature type="region of interest" description="Disordered" evidence="1">
    <location>
        <begin position="241"/>
        <end position="291"/>
    </location>
</feature>
<feature type="domain" description="PHL" evidence="3">
    <location>
        <begin position="646"/>
        <end position="797"/>
    </location>
</feature>
<dbReference type="GO" id="GO:0006357">
    <property type="term" value="P:regulation of transcription by RNA polymerase II"/>
    <property type="evidence" value="ECO:0007669"/>
    <property type="project" value="TreeGrafter"/>
</dbReference>
<dbReference type="Pfam" id="PF12090">
    <property type="entry name" value="Spt20_SEP"/>
    <property type="match status" value="1"/>
</dbReference>
<reference evidence="4" key="1">
    <citation type="submission" date="2022-04" db="EMBL/GenBank/DDBJ databases">
        <title>A functionally conserved STORR gene fusion in Papaver species that diverged 16.8 million years ago.</title>
        <authorList>
            <person name="Catania T."/>
        </authorList>
    </citation>
    <scope>NUCLEOTIDE SEQUENCE</scope>
    <source>
        <strain evidence="4">S-188037</strain>
    </source>
</reference>
<proteinExistence type="predicted"/>
<dbReference type="EMBL" id="JAJJMB010003771">
    <property type="protein sequence ID" value="KAI3945516.1"/>
    <property type="molecule type" value="Genomic_DNA"/>
</dbReference>
<feature type="compositionally biased region" description="Polar residues" evidence="1">
    <location>
        <begin position="1202"/>
        <end position="1212"/>
    </location>
</feature>
<feature type="region of interest" description="Disordered" evidence="1">
    <location>
        <begin position="1140"/>
        <end position="1232"/>
    </location>
</feature>
<feature type="domain" description="Spt20-like SEP" evidence="2">
    <location>
        <begin position="61"/>
        <end position="208"/>
    </location>
</feature>
<dbReference type="PANTHER" id="PTHR13526:SF8">
    <property type="entry name" value="TRANSCRIPTION FACTOR SPT20 HOMOLOG"/>
    <property type="match status" value="1"/>
</dbReference>
<evidence type="ECO:0000256" key="1">
    <source>
        <dbReference type="SAM" id="MobiDB-lite"/>
    </source>
</evidence>